<evidence type="ECO:0000313" key="2">
    <source>
        <dbReference type="Proteomes" id="UP001243623"/>
    </source>
</evidence>
<evidence type="ECO:0000313" key="1">
    <source>
        <dbReference type="EMBL" id="WIW71871.1"/>
    </source>
</evidence>
<sequence length="181" mass="20703">MLKIYLKPLQQIEGNVFERFIAAIKRMFTEIKYEVNKANTGLTEEQVKLIENHSKDIFKLVDDTKYYQNENNPRGAIQWNEEGRAVITLFEKPDASTIVHELVGHFFMEELLIEGAKENAPAWMKKDRDTILAACKREKGYAENMPATSIGKSKGFSNLDEEIQSAHEDKIYDQLSSIATG</sequence>
<dbReference type="AlphaFoldDB" id="A0A9Y2AKV6"/>
<protein>
    <submittedName>
        <fullName evidence="1">Uncharacterized protein</fullName>
    </submittedName>
</protein>
<reference evidence="1" key="1">
    <citation type="submission" date="2023-03" db="EMBL/GenBank/DDBJ databases">
        <title>Selenobaculum gbiensis gen. nov. sp. nov., a new bacterium isolated from the gut microbiota of IBD patient.</title>
        <authorList>
            <person name="Yeo S."/>
            <person name="Park H."/>
            <person name="Huh C.S."/>
        </authorList>
    </citation>
    <scope>NUCLEOTIDE SEQUENCE</scope>
    <source>
        <strain evidence="1">ICN-92133</strain>
    </source>
</reference>
<dbReference type="KEGG" id="sgbi:P3F81_06140"/>
<organism evidence="1 2">
    <name type="scientific">Selenobaculum gibii</name>
    <dbReference type="NCBI Taxonomy" id="3054208"/>
    <lineage>
        <taxon>Bacteria</taxon>
        <taxon>Bacillati</taxon>
        <taxon>Bacillota</taxon>
        <taxon>Negativicutes</taxon>
        <taxon>Selenomonadales</taxon>
        <taxon>Selenomonadaceae</taxon>
        <taxon>Selenobaculum</taxon>
    </lineage>
</organism>
<name>A0A9Y2AKV6_9FIRM</name>
<dbReference type="RefSeq" id="WP_147668652.1">
    <property type="nucleotide sequence ID" value="NZ_CP120678.1"/>
</dbReference>
<dbReference type="Proteomes" id="UP001243623">
    <property type="component" value="Chromosome"/>
</dbReference>
<accession>A0A9Y2AKV6</accession>
<proteinExistence type="predicted"/>
<dbReference type="EMBL" id="CP120678">
    <property type="protein sequence ID" value="WIW71871.1"/>
    <property type="molecule type" value="Genomic_DNA"/>
</dbReference>
<keyword evidence="2" id="KW-1185">Reference proteome</keyword>
<gene>
    <name evidence="1" type="ORF">P3F81_06140</name>
</gene>